<dbReference type="EC" id="5.6.2.4" evidence="16"/>
<dbReference type="InterPro" id="IPR032284">
    <property type="entry name" value="RecQ_Zn-bd"/>
</dbReference>
<dbReference type="FunFam" id="1.10.10.10:FF:000175">
    <property type="entry name" value="ATP-dependent DNA helicase RecQ"/>
    <property type="match status" value="1"/>
</dbReference>
<dbReference type="GO" id="GO:0003677">
    <property type="term" value="F:DNA binding"/>
    <property type="evidence" value="ECO:0007669"/>
    <property type="project" value="UniProtKB-KW"/>
</dbReference>
<dbReference type="GO" id="GO:0043138">
    <property type="term" value="F:3'-5' DNA helicase activity"/>
    <property type="evidence" value="ECO:0007669"/>
    <property type="project" value="UniProtKB-EC"/>
</dbReference>
<feature type="domain" description="Helicase C-terminal" evidence="20">
    <location>
        <begin position="224"/>
        <end position="374"/>
    </location>
</feature>
<dbReference type="GO" id="GO:0006310">
    <property type="term" value="P:DNA recombination"/>
    <property type="evidence" value="ECO:0007669"/>
    <property type="project" value="UniProtKB-UniRule"/>
</dbReference>
<dbReference type="InterPro" id="IPR000595">
    <property type="entry name" value="cNMP-bd_dom"/>
</dbReference>
<dbReference type="GO" id="GO:0006260">
    <property type="term" value="P:DNA replication"/>
    <property type="evidence" value="ECO:0007669"/>
    <property type="project" value="InterPro"/>
</dbReference>
<evidence type="ECO:0000313" key="22">
    <source>
        <dbReference type="Proteomes" id="UP000245368"/>
    </source>
</evidence>
<keyword evidence="12" id="KW-0233">DNA recombination</keyword>
<dbReference type="KEGG" id="dez:DKM44_09125"/>
<keyword evidence="7" id="KW-0378">Hydrolase</keyword>
<dbReference type="GO" id="GO:0009432">
    <property type="term" value="P:SOS response"/>
    <property type="evidence" value="ECO:0007669"/>
    <property type="project" value="UniProtKB-UniRule"/>
</dbReference>
<dbReference type="InterPro" id="IPR001650">
    <property type="entry name" value="Helicase_C-like"/>
</dbReference>
<evidence type="ECO:0000256" key="3">
    <source>
        <dbReference type="ARBA" id="ARBA00005446"/>
    </source>
</evidence>
<reference evidence="21 22" key="1">
    <citation type="submission" date="2018-05" db="EMBL/GenBank/DDBJ databases">
        <title>Complete Genome Sequence of Deinococcus sp. strain 17bor-2.</title>
        <authorList>
            <person name="Srinivasan S."/>
        </authorList>
    </citation>
    <scope>NUCLEOTIDE SEQUENCE [LARGE SCALE GENOMIC DNA]</scope>
    <source>
        <strain evidence="21 22">17bor-2</strain>
    </source>
</reference>
<evidence type="ECO:0000256" key="10">
    <source>
        <dbReference type="ARBA" id="ARBA00022840"/>
    </source>
</evidence>
<dbReference type="PROSITE" id="PS50042">
    <property type="entry name" value="CNMP_BINDING_3"/>
    <property type="match status" value="1"/>
</dbReference>
<dbReference type="InterPro" id="IPR002121">
    <property type="entry name" value="HRDC_dom"/>
</dbReference>
<sequence length="733" mass="79200">MTASVPDAQVLHVLKSVWGYEQFRGVQQDIVRAVVGGENALVLMPTGGGKSLCYQVPSLLRKGVGVVVSPLIALMKDQVDALRENGVRAAYLNSSLSPDAAREVEAALLSGELDLLYAAPERLLTPRTLDLLARSEVALFAIDEAHCVSQWGHDFRPEYQGLGVLAERFPDLPRLALTATADERTRADIIRVLSLEDAHLFVSSFDRPNIQYRIQQKGAGKAGPKSELLDFIRAEHPGEAGIVYCLSRRSVEETAQWLSAQGVAALPYHAGLSPRERNSAQERFLQEEGLIVVATVAFGMGIDKSNVRFVAHLDLPKSLEGYYQETGRAGRDGLPSTAWMTYGLADVVNVRRMLAQSEAPEHVKRVEAGKLDSLLAYCETASCRRQVLLGYFGETLPEPCGNCDTCLNPPQTFDATRPAQMALSAAIRTGNRFGAAHLTDVLLGNATERVRGLGHHQLPTFGVGKMLPDRAWRNIMRQLVALGYLTTDAAGHGSLIASAKAGPLLKGEETLWLREDVLTPPSSKKARRSAGAAALGAQAGNLFEALRALRLKLAREQAVPPYVIFNDATLREMAERRPTSLAVLGTIGGVGTRKLAQYGETFLEVLRGPAGEGAALPGAAANSALLGILNRRPPSDEPPAEIPHGRLFGAAAQPGMADPEVAERLRELRRILSKETGHSAFVVFPNATLDALAERQPRSLDDLRGMPGLGEKRIEAYGERIVAAVRGEHPVSR</sequence>
<evidence type="ECO:0000259" key="18">
    <source>
        <dbReference type="PROSITE" id="PS50967"/>
    </source>
</evidence>
<dbReference type="GO" id="GO:0030894">
    <property type="term" value="C:replisome"/>
    <property type="evidence" value="ECO:0007669"/>
    <property type="project" value="TreeGrafter"/>
</dbReference>
<dbReference type="GO" id="GO:0046872">
    <property type="term" value="F:metal ion binding"/>
    <property type="evidence" value="ECO:0007669"/>
    <property type="project" value="UniProtKB-KW"/>
</dbReference>
<keyword evidence="9" id="KW-0862">Zinc</keyword>
<dbReference type="GO" id="GO:0016787">
    <property type="term" value="F:hydrolase activity"/>
    <property type="evidence" value="ECO:0007669"/>
    <property type="project" value="UniProtKB-KW"/>
</dbReference>
<evidence type="ECO:0000256" key="6">
    <source>
        <dbReference type="ARBA" id="ARBA00022763"/>
    </source>
</evidence>
<evidence type="ECO:0000259" key="20">
    <source>
        <dbReference type="PROSITE" id="PS51194"/>
    </source>
</evidence>
<dbReference type="SMART" id="SM00956">
    <property type="entry name" value="RQC"/>
    <property type="match status" value="1"/>
</dbReference>
<dbReference type="FunFam" id="1.10.150.80:FF:000002">
    <property type="entry name" value="ATP-dependent DNA helicase RecQ"/>
    <property type="match status" value="1"/>
</dbReference>
<dbReference type="Pfam" id="PF09382">
    <property type="entry name" value="RQC"/>
    <property type="match status" value="1"/>
</dbReference>
<dbReference type="AlphaFoldDB" id="A0A2Z3JJ37"/>
<dbReference type="GO" id="GO:0005524">
    <property type="term" value="F:ATP binding"/>
    <property type="evidence" value="ECO:0007669"/>
    <property type="project" value="UniProtKB-KW"/>
</dbReference>
<dbReference type="PROSITE" id="PS51194">
    <property type="entry name" value="HELICASE_CTER"/>
    <property type="match status" value="1"/>
</dbReference>
<dbReference type="InterPro" id="IPR014001">
    <property type="entry name" value="Helicase_ATP-bd"/>
</dbReference>
<dbReference type="InterPro" id="IPR004589">
    <property type="entry name" value="DNA_helicase_ATP-dep_RecQ"/>
</dbReference>
<evidence type="ECO:0000256" key="13">
    <source>
        <dbReference type="ARBA" id="ARBA00023204"/>
    </source>
</evidence>
<dbReference type="SMART" id="SM00487">
    <property type="entry name" value="DEXDc"/>
    <property type="match status" value="1"/>
</dbReference>
<protein>
    <recommendedName>
        <fullName evidence="16">DNA helicase RecQ</fullName>
        <ecNumber evidence="16">5.6.2.4</ecNumber>
    </recommendedName>
</protein>
<dbReference type="PANTHER" id="PTHR13710">
    <property type="entry name" value="DNA HELICASE RECQ FAMILY MEMBER"/>
    <property type="match status" value="1"/>
</dbReference>
<dbReference type="Pfam" id="PF16124">
    <property type="entry name" value="RecQ_Zn_bind"/>
    <property type="match status" value="1"/>
</dbReference>
<keyword evidence="11" id="KW-0238">DNA-binding</keyword>
<keyword evidence="22" id="KW-1185">Reference proteome</keyword>
<dbReference type="Pfam" id="PF00270">
    <property type="entry name" value="DEAD"/>
    <property type="match status" value="1"/>
</dbReference>
<dbReference type="Gene3D" id="1.10.150.80">
    <property type="entry name" value="HRDC domain"/>
    <property type="match status" value="2"/>
</dbReference>
<dbReference type="SMART" id="SM00490">
    <property type="entry name" value="HELICc"/>
    <property type="match status" value="1"/>
</dbReference>
<dbReference type="OrthoDB" id="9763310at2"/>
<dbReference type="GO" id="GO:0005737">
    <property type="term" value="C:cytoplasm"/>
    <property type="evidence" value="ECO:0007669"/>
    <property type="project" value="TreeGrafter"/>
</dbReference>
<dbReference type="FunFam" id="3.40.50.300:FF:000156">
    <property type="entry name" value="ATP-dependent DNA helicase recQ"/>
    <property type="match status" value="1"/>
</dbReference>
<dbReference type="Pfam" id="PF00570">
    <property type="entry name" value="HRDC"/>
    <property type="match status" value="2"/>
</dbReference>
<comment type="catalytic activity">
    <reaction evidence="15">
        <text>Couples ATP hydrolysis with the unwinding of duplex DNA by translocating in the 3'-5' direction.</text>
        <dbReference type="EC" id="5.6.2.4"/>
    </reaction>
</comment>
<dbReference type="EMBL" id="CP029494">
    <property type="protein sequence ID" value="AWN23370.1"/>
    <property type="molecule type" value="Genomic_DNA"/>
</dbReference>
<feature type="domain" description="Helicase ATP-binding" evidence="19">
    <location>
        <begin position="31"/>
        <end position="199"/>
    </location>
</feature>
<dbReference type="InterPro" id="IPR010997">
    <property type="entry name" value="HRDC-like_sf"/>
</dbReference>
<dbReference type="NCBIfam" id="TIGR01389">
    <property type="entry name" value="recQ"/>
    <property type="match status" value="1"/>
</dbReference>
<evidence type="ECO:0000259" key="17">
    <source>
        <dbReference type="PROSITE" id="PS50042"/>
    </source>
</evidence>
<evidence type="ECO:0000256" key="14">
    <source>
        <dbReference type="ARBA" id="ARBA00023235"/>
    </source>
</evidence>
<dbReference type="Pfam" id="PF00271">
    <property type="entry name" value="Helicase_C"/>
    <property type="match status" value="1"/>
</dbReference>
<dbReference type="InterPro" id="IPR036388">
    <property type="entry name" value="WH-like_DNA-bd_sf"/>
</dbReference>
<keyword evidence="14" id="KW-0413">Isomerase</keyword>
<dbReference type="FunFam" id="3.40.50.300:FF:001389">
    <property type="entry name" value="ATP-dependent DNA helicase RecQ"/>
    <property type="match status" value="1"/>
</dbReference>
<evidence type="ECO:0000256" key="2">
    <source>
        <dbReference type="ARBA" id="ARBA00001947"/>
    </source>
</evidence>
<comment type="cofactor">
    <cofactor evidence="2">
        <name>Zn(2+)</name>
        <dbReference type="ChEBI" id="CHEBI:29105"/>
    </cofactor>
</comment>
<evidence type="ECO:0000256" key="15">
    <source>
        <dbReference type="ARBA" id="ARBA00034617"/>
    </source>
</evidence>
<dbReference type="InterPro" id="IPR027417">
    <property type="entry name" value="P-loop_NTPase"/>
</dbReference>
<dbReference type="CDD" id="cd18794">
    <property type="entry name" value="SF2_C_RecQ"/>
    <property type="match status" value="1"/>
</dbReference>
<evidence type="ECO:0000256" key="8">
    <source>
        <dbReference type="ARBA" id="ARBA00022806"/>
    </source>
</evidence>
<dbReference type="InterPro" id="IPR006293">
    <property type="entry name" value="DNA_helicase_ATP-dep_RecQ_bac"/>
</dbReference>
<dbReference type="GO" id="GO:0043590">
    <property type="term" value="C:bacterial nucleoid"/>
    <property type="evidence" value="ECO:0007669"/>
    <property type="project" value="TreeGrafter"/>
</dbReference>
<evidence type="ECO:0000256" key="11">
    <source>
        <dbReference type="ARBA" id="ARBA00023125"/>
    </source>
</evidence>
<dbReference type="InterPro" id="IPR044876">
    <property type="entry name" value="HRDC_dom_sf"/>
</dbReference>
<evidence type="ECO:0000256" key="7">
    <source>
        <dbReference type="ARBA" id="ARBA00022801"/>
    </source>
</evidence>
<dbReference type="InterPro" id="IPR011545">
    <property type="entry name" value="DEAD/DEAH_box_helicase_dom"/>
</dbReference>
<evidence type="ECO:0000256" key="16">
    <source>
        <dbReference type="NCBIfam" id="TIGR01389"/>
    </source>
</evidence>
<feature type="domain" description="HRDC" evidence="18">
    <location>
        <begin position="536"/>
        <end position="616"/>
    </location>
</feature>
<keyword evidence="8 21" id="KW-0347">Helicase</keyword>
<evidence type="ECO:0000259" key="19">
    <source>
        <dbReference type="PROSITE" id="PS51192"/>
    </source>
</evidence>
<dbReference type="SMART" id="SM00341">
    <property type="entry name" value="HRDC"/>
    <property type="match status" value="2"/>
</dbReference>
<accession>A0A2Z3JJ37</accession>
<dbReference type="RefSeq" id="WP_109827099.1">
    <property type="nucleotide sequence ID" value="NZ_CP029494.1"/>
</dbReference>
<keyword evidence="13" id="KW-0234">DNA repair</keyword>
<dbReference type="NCBIfam" id="TIGR00614">
    <property type="entry name" value="recQ_fam"/>
    <property type="match status" value="1"/>
</dbReference>
<comment type="cofactor">
    <cofactor evidence="1">
        <name>Mg(2+)</name>
        <dbReference type="ChEBI" id="CHEBI:18420"/>
    </cofactor>
</comment>
<dbReference type="SUPFAM" id="SSF52540">
    <property type="entry name" value="P-loop containing nucleoside triphosphate hydrolases"/>
    <property type="match status" value="2"/>
</dbReference>
<keyword evidence="10" id="KW-0067">ATP-binding</keyword>
<evidence type="ECO:0000256" key="5">
    <source>
        <dbReference type="ARBA" id="ARBA00022741"/>
    </source>
</evidence>
<comment type="similarity">
    <text evidence="3">Belongs to the helicase family. RecQ subfamily.</text>
</comment>
<evidence type="ECO:0000256" key="9">
    <source>
        <dbReference type="ARBA" id="ARBA00022833"/>
    </source>
</evidence>
<dbReference type="PANTHER" id="PTHR13710:SF105">
    <property type="entry name" value="ATP-DEPENDENT DNA HELICASE Q1"/>
    <property type="match status" value="1"/>
</dbReference>
<evidence type="ECO:0000256" key="12">
    <source>
        <dbReference type="ARBA" id="ARBA00023172"/>
    </source>
</evidence>
<dbReference type="PROSITE" id="PS50967">
    <property type="entry name" value="HRDC"/>
    <property type="match status" value="2"/>
</dbReference>
<dbReference type="GO" id="GO:0006281">
    <property type="term" value="P:DNA repair"/>
    <property type="evidence" value="ECO:0007669"/>
    <property type="project" value="UniProtKB-KW"/>
</dbReference>
<dbReference type="Gene3D" id="1.10.10.10">
    <property type="entry name" value="Winged helix-like DNA-binding domain superfamily/Winged helix DNA-binding domain"/>
    <property type="match status" value="1"/>
</dbReference>
<dbReference type="Proteomes" id="UP000245368">
    <property type="component" value="Chromosome"/>
</dbReference>
<gene>
    <name evidence="21" type="primary">recQ</name>
    <name evidence="21" type="ORF">DKM44_09125</name>
</gene>
<evidence type="ECO:0000256" key="1">
    <source>
        <dbReference type="ARBA" id="ARBA00001946"/>
    </source>
</evidence>
<dbReference type="CDD" id="cd17920">
    <property type="entry name" value="DEXHc_RecQ"/>
    <property type="match status" value="1"/>
</dbReference>
<organism evidence="21 22">
    <name type="scientific">Deinococcus irradiatisoli</name>
    <dbReference type="NCBI Taxonomy" id="2202254"/>
    <lineage>
        <taxon>Bacteria</taxon>
        <taxon>Thermotogati</taxon>
        <taxon>Deinococcota</taxon>
        <taxon>Deinococci</taxon>
        <taxon>Deinococcales</taxon>
        <taxon>Deinococcaceae</taxon>
        <taxon>Deinococcus</taxon>
    </lineage>
</organism>
<dbReference type="GO" id="GO:0009378">
    <property type="term" value="F:four-way junction helicase activity"/>
    <property type="evidence" value="ECO:0007669"/>
    <property type="project" value="TreeGrafter"/>
</dbReference>
<keyword evidence="6" id="KW-0227">DNA damage</keyword>
<dbReference type="Gene3D" id="3.40.50.300">
    <property type="entry name" value="P-loop containing nucleotide triphosphate hydrolases"/>
    <property type="match status" value="2"/>
</dbReference>
<keyword evidence="4" id="KW-0479">Metal-binding</keyword>
<dbReference type="PROSITE" id="PS51192">
    <property type="entry name" value="HELICASE_ATP_BIND_1"/>
    <property type="match status" value="1"/>
</dbReference>
<keyword evidence="5" id="KW-0547">Nucleotide-binding</keyword>
<evidence type="ECO:0000256" key="4">
    <source>
        <dbReference type="ARBA" id="ARBA00022723"/>
    </source>
</evidence>
<evidence type="ECO:0000313" key="21">
    <source>
        <dbReference type="EMBL" id="AWN23370.1"/>
    </source>
</evidence>
<feature type="domain" description="Cyclic nucleotide-binding" evidence="17">
    <location>
        <begin position="111"/>
        <end position="143"/>
    </location>
</feature>
<dbReference type="InterPro" id="IPR018982">
    <property type="entry name" value="RQC_domain"/>
</dbReference>
<name>A0A2Z3JJ37_9DEIO</name>
<proteinExistence type="inferred from homology"/>
<dbReference type="SUPFAM" id="SSF47819">
    <property type="entry name" value="HRDC-like"/>
    <property type="match status" value="2"/>
</dbReference>
<feature type="domain" description="HRDC" evidence="18">
    <location>
        <begin position="655"/>
        <end position="733"/>
    </location>
</feature>